<dbReference type="PROSITE" id="PS51257">
    <property type="entry name" value="PROKAR_LIPOPROTEIN"/>
    <property type="match status" value="1"/>
</dbReference>
<dbReference type="RefSeq" id="WP_207881924.1">
    <property type="nucleotide sequence ID" value="NZ_JAFVMF010000013.1"/>
</dbReference>
<dbReference type="InterPro" id="IPR006311">
    <property type="entry name" value="TAT_signal"/>
</dbReference>
<keyword evidence="3" id="KW-1185">Reference proteome</keyword>
<reference evidence="2 3" key="1">
    <citation type="submission" date="2021-03" db="EMBL/GenBank/DDBJ databases">
        <title>The complete genome sequence of Acetobacter sacchari TBRC 11175.</title>
        <authorList>
            <person name="Charoenyingcharoen P."/>
            <person name="Yukphan P."/>
        </authorList>
    </citation>
    <scope>NUCLEOTIDE SEQUENCE [LARGE SCALE GENOMIC DNA]</scope>
    <source>
        <strain evidence="2 3">TBRC 11175</strain>
    </source>
</reference>
<accession>A0ABS3LXK4</accession>
<feature type="chain" id="PRO_5045166901" evidence="1">
    <location>
        <begin position="30"/>
        <end position="183"/>
    </location>
</feature>
<gene>
    <name evidence="2" type="ORF">J2D73_12765</name>
</gene>
<name>A0ABS3LXK4_9PROT</name>
<sequence length="183" mass="18150">MSNFSRRSFLRNSAFVGVALTAAACTVTATGGVTAITLNVAKLQAYGQAGLNGAATIVGLAAGVASLTPYLPTIEVAETALVAALTAFSSAAGATVTITYDDTNWKTRVDSLLSDLSTVASSIDAAIQGAGSALSTAVRNDATTALNALETVIALFRALLSGASAGATPMSEAQALHVLGVAL</sequence>
<evidence type="ECO:0000256" key="1">
    <source>
        <dbReference type="SAM" id="SignalP"/>
    </source>
</evidence>
<dbReference type="PROSITE" id="PS51318">
    <property type="entry name" value="TAT"/>
    <property type="match status" value="1"/>
</dbReference>
<dbReference type="EMBL" id="JAFVMF010000013">
    <property type="protein sequence ID" value="MBO1360660.1"/>
    <property type="molecule type" value="Genomic_DNA"/>
</dbReference>
<comment type="caution">
    <text evidence="2">The sequence shown here is derived from an EMBL/GenBank/DDBJ whole genome shotgun (WGS) entry which is preliminary data.</text>
</comment>
<keyword evidence="1" id="KW-0732">Signal</keyword>
<proteinExistence type="predicted"/>
<protein>
    <submittedName>
        <fullName evidence="2">Uncharacterized protein</fullName>
    </submittedName>
</protein>
<evidence type="ECO:0000313" key="2">
    <source>
        <dbReference type="EMBL" id="MBO1360660.1"/>
    </source>
</evidence>
<evidence type="ECO:0000313" key="3">
    <source>
        <dbReference type="Proteomes" id="UP000664771"/>
    </source>
</evidence>
<feature type="signal peptide" evidence="1">
    <location>
        <begin position="1"/>
        <end position="29"/>
    </location>
</feature>
<organism evidence="2 3">
    <name type="scientific">Acetobacter sacchari</name>
    <dbReference type="NCBI Taxonomy" id="2661687"/>
    <lineage>
        <taxon>Bacteria</taxon>
        <taxon>Pseudomonadati</taxon>
        <taxon>Pseudomonadota</taxon>
        <taxon>Alphaproteobacteria</taxon>
        <taxon>Acetobacterales</taxon>
        <taxon>Acetobacteraceae</taxon>
        <taxon>Acetobacter</taxon>
    </lineage>
</organism>
<dbReference type="Proteomes" id="UP000664771">
    <property type="component" value="Unassembled WGS sequence"/>
</dbReference>